<comment type="caution">
    <text evidence="2">The sequence shown here is derived from an EMBL/GenBank/DDBJ whole genome shotgun (WGS) entry which is preliminary data.</text>
</comment>
<name>A0A916ZZM8_9HYPH</name>
<keyword evidence="1" id="KW-0732">Signal</keyword>
<dbReference type="EMBL" id="BMIQ01000009">
    <property type="protein sequence ID" value="GGE20211.1"/>
    <property type="molecule type" value="Genomic_DNA"/>
</dbReference>
<accession>A0A916ZZM8</accession>
<sequence>MLARIFVGAITWLVVATSFAFAADRELIAGVWKGTYHCGNATAELSLIVDDRGDRFIFSYPNGASGEYSLKVNFNQKRRQISAQPLDWIDRPSGFNMVGFDGIVSEKVNSIQGNVRTCGKLELKRIVDEKAANAIISKHIGSSSAASARGGQKAPPASFYNSVWEGAWKGRAAKCADAPLDVYFVVAPSKSPLGTARVLIKQDKTSEWFEYEAQTESMNTETLLRVKIERPKGGPFSRGSFDFDIFVDRSDNSKKLGSSYRLQCRPFDLTKVPETEVPSASMADSAPVASFVGSWDGAIYSRRSRDREIALTIKESNPKSSDRAYDVEALIGEETQRLVLKPSGGNLQLEALREGNVPSSGPIRRGLLFTDIRYGGTKDLLVVRIDGQDEFAYLWRRKEAERPLQTTCKSVMSAWLSAQRDAMTIARGLKVALYPSLAGYDVNRAVMAEAIYGIPVGATQDLAEFRSTLYACAMTMPSVAVSDDKSPLAIFSDGADIARARAVLRTGFHPEVARLKEPATALDTSRFEAERQRAEADVAQLSFDRSDLATTNSMLAAAARSASVIQNARPSVAASALTALTDGLDALERGDAEARLNLLRQFAQQRMSGIEPPVGALSPAARSFLDTVTSGRANAFTPAESGFLYGMISRSIEACHEPSSATRLLLIDVIKRGMQLLIGTDFSGDLSSTLGSQLASHASIIEGANSSEAIGCGSPYLAAVYDILAYSPTHAALPNGERAPLFIRSCALDREASQCSCMKTVIQTLRPEVERMAFDRSMISTVINMNPTVGLELGTRCGVSNY</sequence>
<gene>
    <name evidence="2" type="ORF">GCM10011390_44320</name>
</gene>
<evidence type="ECO:0000313" key="3">
    <source>
        <dbReference type="Proteomes" id="UP000644699"/>
    </source>
</evidence>
<dbReference type="RefSeq" id="WP_188912423.1">
    <property type="nucleotide sequence ID" value="NZ_BMIQ01000009.1"/>
</dbReference>
<reference evidence="2" key="2">
    <citation type="submission" date="2020-09" db="EMBL/GenBank/DDBJ databases">
        <authorList>
            <person name="Sun Q."/>
            <person name="Zhou Y."/>
        </authorList>
    </citation>
    <scope>NUCLEOTIDE SEQUENCE</scope>
    <source>
        <strain evidence="2">CGMCC 1.15367</strain>
    </source>
</reference>
<feature type="signal peptide" evidence="1">
    <location>
        <begin position="1"/>
        <end position="22"/>
    </location>
</feature>
<protein>
    <submittedName>
        <fullName evidence="2">Uncharacterized protein</fullName>
    </submittedName>
</protein>
<organism evidence="2 3">
    <name type="scientific">Aureimonas endophytica</name>
    <dbReference type="NCBI Taxonomy" id="2027858"/>
    <lineage>
        <taxon>Bacteria</taxon>
        <taxon>Pseudomonadati</taxon>
        <taxon>Pseudomonadota</taxon>
        <taxon>Alphaproteobacteria</taxon>
        <taxon>Hyphomicrobiales</taxon>
        <taxon>Aurantimonadaceae</taxon>
        <taxon>Aureimonas</taxon>
    </lineage>
</organism>
<evidence type="ECO:0000313" key="2">
    <source>
        <dbReference type="EMBL" id="GGE20211.1"/>
    </source>
</evidence>
<keyword evidence="3" id="KW-1185">Reference proteome</keyword>
<reference evidence="2" key="1">
    <citation type="journal article" date="2014" name="Int. J. Syst. Evol. Microbiol.">
        <title>Complete genome sequence of Corynebacterium casei LMG S-19264T (=DSM 44701T), isolated from a smear-ripened cheese.</title>
        <authorList>
            <consortium name="US DOE Joint Genome Institute (JGI-PGF)"/>
            <person name="Walter F."/>
            <person name="Albersmeier A."/>
            <person name="Kalinowski J."/>
            <person name="Ruckert C."/>
        </authorList>
    </citation>
    <scope>NUCLEOTIDE SEQUENCE</scope>
    <source>
        <strain evidence="2">CGMCC 1.15367</strain>
    </source>
</reference>
<dbReference type="Proteomes" id="UP000644699">
    <property type="component" value="Unassembled WGS sequence"/>
</dbReference>
<dbReference type="AlphaFoldDB" id="A0A916ZZM8"/>
<evidence type="ECO:0000256" key="1">
    <source>
        <dbReference type="SAM" id="SignalP"/>
    </source>
</evidence>
<feature type="chain" id="PRO_5037033647" evidence="1">
    <location>
        <begin position="23"/>
        <end position="802"/>
    </location>
</feature>
<proteinExistence type="predicted"/>